<evidence type="ECO:0000313" key="2">
    <source>
        <dbReference type="Proteomes" id="UP001154322"/>
    </source>
</evidence>
<comment type="caution">
    <text evidence="1">The sequence shown here is derived from an EMBL/GenBank/DDBJ whole genome shotgun (WGS) entry which is preliminary data.</text>
</comment>
<keyword evidence="2" id="KW-1185">Reference proteome</keyword>
<reference evidence="1" key="1">
    <citation type="submission" date="2022-06" db="EMBL/GenBank/DDBJ databases">
        <authorList>
            <person name="Dietemann V."/>
            <person name="Ory F."/>
            <person name="Dainat B."/>
            <person name="Oberhansli S."/>
        </authorList>
    </citation>
    <scope>NUCLEOTIDE SEQUENCE</scope>
    <source>
        <strain evidence="1">Ena-SAMPLE-TAB-26-04-2022-14:26:32:270-5432</strain>
    </source>
</reference>
<dbReference type="EMBL" id="CALYLO010000001">
    <property type="protein sequence ID" value="CAH8244367.1"/>
    <property type="molecule type" value="Genomic_DNA"/>
</dbReference>
<protein>
    <submittedName>
        <fullName evidence="1">Uncharacterized protein</fullName>
    </submittedName>
</protein>
<dbReference type="Proteomes" id="UP001154322">
    <property type="component" value="Unassembled WGS sequence"/>
</dbReference>
<dbReference type="SUPFAM" id="SSF51011">
    <property type="entry name" value="Glycosyl hydrolase domain"/>
    <property type="match status" value="1"/>
</dbReference>
<accession>A0ABM9FZ99</accession>
<proteinExistence type="predicted"/>
<gene>
    <name evidence="1" type="ORF">WJ0W_001605</name>
</gene>
<name>A0ABM9FZ99_9BACL</name>
<dbReference type="Gene3D" id="2.60.40.1500">
    <property type="entry name" value="Glycosyl hydrolase domain, family 39"/>
    <property type="match status" value="1"/>
</dbReference>
<evidence type="ECO:0000313" key="1">
    <source>
        <dbReference type="EMBL" id="CAH8244367.1"/>
    </source>
</evidence>
<sequence>MEMGAPDPLSAEDIAYLKANSGPRMHVQYVDVEDGRTYLSVLEPHGVQLMELIPVY</sequence>
<organism evidence="1 2">
    <name type="scientific">Paenibacillus melissococcoides</name>
    <dbReference type="NCBI Taxonomy" id="2912268"/>
    <lineage>
        <taxon>Bacteria</taxon>
        <taxon>Bacillati</taxon>
        <taxon>Bacillota</taxon>
        <taxon>Bacilli</taxon>
        <taxon>Bacillales</taxon>
        <taxon>Paenibacillaceae</taxon>
        <taxon>Paenibacillus</taxon>
    </lineage>
</organism>